<dbReference type="InterPro" id="IPR009057">
    <property type="entry name" value="Homeodomain-like_sf"/>
</dbReference>
<evidence type="ECO:0000313" key="4">
    <source>
        <dbReference type="EMBL" id="KAF3542902.1"/>
    </source>
</evidence>
<dbReference type="SMART" id="SM00717">
    <property type="entry name" value="SANT"/>
    <property type="match status" value="2"/>
</dbReference>
<evidence type="ECO:0000313" key="5">
    <source>
        <dbReference type="Proteomes" id="UP000266723"/>
    </source>
</evidence>
<protein>
    <recommendedName>
        <fullName evidence="6">J domain-containing protein</fullName>
    </recommendedName>
</protein>
<gene>
    <name evidence="4" type="ORF">DY000_02003953</name>
</gene>
<comment type="caution">
    <text evidence="4">The sequence shown here is derived from an EMBL/GenBank/DDBJ whole genome shotgun (WGS) entry which is preliminary data.</text>
</comment>
<dbReference type="Gene3D" id="1.10.287.110">
    <property type="entry name" value="DnaJ domain"/>
    <property type="match status" value="1"/>
</dbReference>
<dbReference type="PANTHER" id="PTHR43999:SF5">
    <property type="entry name" value="BNACNNG24780D PROTEIN"/>
    <property type="match status" value="1"/>
</dbReference>
<dbReference type="Proteomes" id="UP000266723">
    <property type="component" value="Unassembled WGS sequence"/>
</dbReference>
<feature type="region of interest" description="Disordered" evidence="1">
    <location>
        <begin position="60"/>
        <end position="97"/>
    </location>
</feature>
<reference evidence="4 5" key="1">
    <citation type="journal article" date="2020" name="BMC Genomics">
        <title>Intraspecific diversification of the crop wild relative Brassica cretica Lam. using demographic model selection.</title>
        <authorList>
            <person name="Kioukis A."/>
            <person name="Michalopoulou V.A."/>
            <person name="Briers L."/>
            <person name="Pirintsos S."/>
            <person name="Studholme D.J."/>
            <person name="Pavlidis P."/>
            <person name="Sarris P.F."/>
        </authorList>
    </citation>
    <scope>NUCLEOTIDE SEQUENCE [LARGE SCALE GENOMIC DNA]</scope>
    <source>
        <strain evidence="5">cv. PFS-1207/04</strain>
    </source>
</reference>
<dbReference type="InterPro" id="IPR001623">
    <property type="entry name" value="DnaJ_domain"/>
</dbReference>
<feature type="region of interest" description="Disordered" evidence="1">
    <location>
        <begin position="541"/>
        <end position="568"/>
    </location>
</feature>
<dbReference type="Pfam" id="PF23082">
    <property type="entry name" value="Myb_DNA-binding_2"/>
    <property type="match status" value="1"/>
</dbReference>
<feature type="region of interest" description="Disordered" evidence="1">
    <location>
        <begin position="418"/>
        <end position="469"/>
    </location>
</feature>
<dbReference type="Pfam" id="PF00226">
    <property type="entry name" value="DnaJ"/>
    <property type="match status" value="1"/>
</dbReference>
<feature type="domain" description="Myb-like" evidence="3">
    <location>
        <begin position="459"/>
        <end position="514"/>
    </location>
</feature>
<evidence type="ECO:0000259" key="2">
    <source>
        <dbReference type="PROSITE" id="PS50076"/>
    </source>
</evidence>
<dbReference type="SUPFAM" id="SSF46689">
    <property type="entry name" value="Homeodomain-like"/>
    <property type="match status" value="2"/>
</dbReference>
<dbReference type="SUPFAM" id="SSF46565">
    <property type="entry name" value="Chaperone J-domain"/>
    <property type="match status" value="1"/>
</dbReference>
<feature type="region of interest" description="Disordered" evidence="1">
    <location>
        <begin position="302"/>
        <end position="349"/>
    </location>
</feature>
<dbReference type="PRINTS" id="PR00625">
    <property type="entry name" value="JDOMAIN"/>
</dbReference>
<dbReference type="Pfam" id="PF21884">
    <property type="entry name" value="ZUO1-like_ZHD"/>
    <property type="match status" value="1"/>
</dbReference>
<sequence>MPSGRSVSAVKLITYSEELVDGKPFYAFSNSRPVKALNREPAGHAFHSAALKLLGCAEKPSAGEGSNKKVGDDVNPYANNKAKKKKKPGAQQQQDHQQDHYALLGLRNLRYLATEDQIKKSYREAALKHHPDKQHAALLLAEETEEAKEAKKDEIDSRFRAIQEAYEVLMDPTKRKIFDSTDEFDDEDCSPQEFFKVFGPAFKRIAKLWAKASQRVPDLGDENTKLKDVEKFYSFWYGFKSLREFPDRGKHDLEKADSRQERRWMERENAKKTAKDRKEDDVRIRNLVDNAYRIDPRIAKREEEEEAKKQRKKEAKVMAEKKREEEAAEKEKMRKEKAKESAEKLKKDQEKERKLLLKARNRLRTLSAHVLAQRLLSKEDVENLCMSLNIQQLQSLCDTMGNKQGIELAKVIKEHEANSKAKENEKANFKEKECEKANSKEKESEKANGGDDAEPTKLDNTRKKQPWSKEEIDKLRKGIIKYPKGISRRWEVISDYIGTGRTVEEVLKATKTVLLQKPDSAKAFDTFLEKRKPTVSIASPLSTREEELGESLPMANNGEASGSSDADGWSSVQERALVQALKTFTKETSQRWERVAAAVPGKTMVQCKKKFAELKELIRSKKTGV</sequence>
<feature type="compositionally biased region" description="Basic and acidic residues" evidence="1">
    <location>
        <begin position="315"/>
        <end position="349"/>
    </location>
</feature>
<organism evidence="4 5">
    <name type="scientific">Brassica cretica</name>
    <name type="common">Mustard</name>
    <dbReference type="NCBI Taxonomy" id="69181"/>
    <lineage>
        <taxon>Eukaryota</taxon>
        <taxon>Viridiplantae</taxon>
        <taxon>Streptophyta</taxon>
        <taxon>Embryophyta</taxon>
        <taxon>Tracheophyta</taxon>
        <taxon>Spermatophyta</taxon>
        <taxon>Magnoliopsida</taxon>
        <taxon>eudicotyledons</taxon>
        <taxon>Gunneridae</taxon>
        <taxon>Pentapetalae</taxon>
        <taxon>rosids</taxon>
        <taxon>malvids</taxon>
        <taxon>Brassicales</taxon>
        <taxon>Brassicaceae</taxon>
        <taxon>Brassiceae</taxon>
        <taxon>Brassica</taxon>
    </lineage>
</organism>
<dbReference type="PROSITE" id="PS00636">
    <property type="entry name" value="DNAJ_1"/>
    <property type="match status" value="1"/>
</dbReference>
<dbReference type="PANTHER" id="PTHR43999">
    <property type="entry name" value="DNAJ HOMOLOG SUBFAMILY C MEMBER 2"/>
    <property type="match status" value="1"/>
</dbReference>
<dbReference type="PROSITE" id="PS50090">
    <property type="entry name" value="MYB_LIKE"/>
    <property type="match status" value="2"/>
</dbReference>
<proteinExistence type="predicted"/>
<name>A0ABQ7BUD6_BRACR</name>
<evidence type="ECO:0000259" key="3">
    <source>
        <dbReference type="PROSITE" id="PS50090"/>
    </source>
</evidence>
<feature type="domain" description="Myb-like" evidence="3">
    <location>
        <begin position="569"/>
        <end position="615"/>
    </location>
</feature>
<dbReference type="SMART" id="SM00271">
    <property type="entry name" value="DnaJ"/>
    <property type="match status" value="1"/>
</dbReference>
<feature type="domain" description="J" evidence="2">
    <location>
        <begin position="99"/>
        <end position="182"/>
    </location>
</feature>
<dbReference type="InterPro" id="IPR036869">
    <property type="entry name" value="J_dom_sf"/>
</dbReference>
<dbReference type="CDD" id="cd00167">
    <property type="entry name" value="SANT"/>
    <property type="match status" value="2"/>
</dbReference>
<keyword evidence="5" id="KW-1185">Reference proteome</keyword>
<evidence type="ECO:0000256" key="1">
    <source>
        <dbReference type="SAM" id="MobiDB-lite"/>
    </source>
</evidence>
<dbReference type="InterPro" id="IPR018253">
    <property type="entry name" value="DnaJ_domain_CS"/>
</dbReference>
<dbReference type="InterPro" id="IPR044634">
    <property type="entry name" value="Zuotin/DnaJC2"/>
</dbReference>
<dbReference type="InterPro" id="IPR001005">
    <property type="entry name" value="SANT/Myb"/>
</dbReference>
<dbReference type="InterPro" id="IPR054076">
    <property type="entry name" value="ZUO1-like_ZHD"/>
</dbReference>
<dbReference type="EMBL" id="QGKV02000832">
    <property type="protein sequence ID" value="KAF3542902.1"/>
    <property type="molecule type" value="Genomic_DNA"/>
</dbReference>
<evidence type="ECO:0008006" key="6">
    <source>
        <dbReference type="Google" id="ProtNLM"/>
    </source>
</evidence>
<dbReference type="Gene3D" id="1.10.10.60">
    <property type="entry name" value="Homeodomain-like"/>
    <property type="match status" value="2"/>
</dbReference>
<accession>A0ABQ7BUD6</accession>
<feature type="region of interest" description="Disordered" evidence="1">
    <location>
        <begin position="253"/>
        <end position="278"/>
    </location>
</feature>
<dbReference type="PROSITE" id="PS50076">
    <property type="entry name" value="DNAJ_2"/>
    <property type="match status" value="1"/>
</dbReference>
<dbReference type="CDD" id="cd06257">
    <property type="entry name" value="DnaJ"/>
    <property type="match status" value="1"/>
</dbReference>